<evidence type="ECO:0000313" key="3">
    <source>
        <dbReference type="EMBL" id="MCE7010258.1"/>
    </source>
</evidence>
<sequence>MCLFSGESHEEVMRKLVQGLRYFGSWTDKWHVPTSGALTKARARPGEDPLQILFERVEVPRAQPATRGAWLRDWRLISLDGTVLDLPATNNQGDFDTPINPRQSHHQLNR</sequence>
<proteinExistence type="predicted"/>
<dbReference type="Pfam" id="PF13006">
    <property type="entry name" value="Nterm_IS4"/>
    <property type="match status" value="1"/>
</dbReference>
<feature type="region of interest" description="Disordered" evidence="1">
    <location>
        <begin position="89"/>
        <end position="110"/>
    </location>
</feature>
<keyword evidence="4" id="KW-1185">Reference proteome</keyword>
<dbReference type="InterPro" id="IPR024473">
    <property type="entry name" value="Transposases_IS4_N"/>
</dbReference>
<name>A0ABS8ZSN0_9PSEU</name>
<reference evidence="3 4" key="1">
    <citation type="submission" date="2021-12" db="EMBL/GenBank/DDBJ databases">
        <title>Genome sequence of Kibdelosporangium philippinense ATCC 49844.</title>
        <authorList>
            <person name="Fedorov E.A."/>
            <person name="Omeragic M."/>
            <person name="Shalygina K.F."/>
            <person name="Maclea K.S."/>
        </authorList>
    </citation>
    <scope>NUCLEOTIDE SEQUENCE [LARGE SCALE GENOMIC DNA]</scope>
    <source>
        <strain evidence="3 4">ATCC 49844</strain>
    </source>
</reference>
<protein>
    <submittedName>
        <fullName evidence="3">Transposase domain-containing protein</fullName>
    </submittedName>
</protein>
<evidence type="ECO:0000256" key="1">
    <source>
        <dbReference type="SAM" id="MobiDB-lite"/>
    </source>
</evidence>
<evidence type="ECO:0000313" key="4">
    <source>
        <dbReference type="Proteomes" id="UP001521150"/>
    </source>
</evidence>
<gene>
    <name evidence="3" type="ORF">LWC34_46760</name>
</gene>
<evidence type="ECO:0000259" key="2">
    <source>
        <dbReference type="Pfam" id="PF13006"/>
    </source>
</evidence>
<accession>A0ABS8ZSN0</accession>
<dbReference type="Proteomes" id="UP001521150">
    <property type="component" value="Unassembled WGS sequence"/>
</dbReference>
<organism evidence="3 4">
    <name type="scientific">Kibdelosporangium philippinense</name>
    <dbReference type="NCBI Taxonomy" id="211113"/>
    <lineage>
        <taxon>Bacteria</taxon>
        <taxon>Bacillati</taxon>
        <taxon>Actinomycetota</taxon>
        <taxon>Actinomycetes</taxon>
        <taxon>Pseudonocardiales</taxon>
        <taxon>Pseudonocardiaceae</taxon>
        <taxon>Kibdelosporangium</taxon>
    </lineage>
</organism>
<comment type="caution">
    <text evidence="3">The sequence shown here is derived from an EMBL/GenBank/DDBJ whole genome shotgun (WGS) entry which is preliminary data.</text>
</comment>
<dbReference type="EMBL" id="JAJVCN010000004">
    <property type="protein sequence ID" value="MCE7010258.1"/>
    <property type="molecule type" value="Genomic_DNA"/>
</dbReference>
<feature type="domain" description="Transposase IS4 N-terminal" evidence="2">
    <location>
        <begin position="1"/>
        <end position="55"/>
    </location>
</feature>